<dbReference type="OrthoDB" id="8547299at2"/>
<comment type="caution">
    <text evidence="2">The sequence shown here is derived from an EMBL/GenBank/DDBJ whole genome shotgun (WGS) entry which is preliminary data.</text>
</comment>
<dbReference type="NCBIfam" id="TIGR02523">
    <property type="entry name" value="type_IV_pilV"/>
    <property type="match status" value="1"/>
</dbReference>
<evidence type="ECO:0000313" key="2">
    <source>
        <dbReference type="EMBL" id="MTW23044.1"/>
    </source>
</evidence>
<evidence type="ECO:0000313" key="3">
    <source>
        <dbReference type="Proteomes" id="UP000434044"/>
    </source>
</evidence>
<keyword evidence="1" id="KW-0472">Membrane</keyword>
<dbReference type="InterPro" id="IPR012902">
    <property type="entry name" value="N_methyl_site"/>
</dbReference>
<name>A0A6N8EL56_9GAMM</name>
<keyword evidence="1" id="KW-1133">Transmembrane helix</keyword>
<keyword evidence="1" id="KW-0812">Transmembrane</keyword>
<dbReference type="Pfam" id="PF07963">
    <property type="entry name" value="N_methyl"/>
    <property type="match status" value="1"/>
</dbReference>
<dbReference type="InterPro" id="IPR013362">
    <property type="entry name" value="Pilus_4_PilV"/>
</dbReference>
<organism evidence="2 3">
    <name type="scientific">Allochromatium palmeri</name>
    <dbReference type="NCBI Taxonomy" id="231048"/>
    <lineage>
        <taxon>Bacteria</taxon>
        <taxon>Pseudomonadati</taxon>
        <taxon>Pseudomonadota</taxon>
        <taxon>Gammaproteobacteria</taxon>
        <taxon>Chromatiales</taxon>
        <taxon>Chromatiaceae</taxon>
        <taxon>Allochromatium</taxon>
    </lineage>
</organism>
<dbReference type="Proteomes" id="UP000434044">
    <property type="component" value="Unassembled WGS sequence"/>
</dbReference>
<reference evidence="2 3" key="1">
    <citation type="submission" date="2019-11" db="EMBL/GenBank/DDBJ databases">
        <title>Whole-genome sequence of the anaerobic purple sulfur bacterium Allochromatium palmeri DSM 15591.</title>
        <authorList>
            <person name="Kyndt J.A."/>
            <person name="Meyer T.E."/>
        </authorList>
    </citation>
    <scope>NUCLEOTIDE SEQUENCE [LARGE SCALE GENOMIC DNA]</scope>
    <source>
        <strain evidence="2 3">DSM 15591</strain>
    </source>
</reference>
<dbReference type="EMBL" id="WNKT01000068">
    <property type="protein sequence ID" value="MTW23044.1"/>
    <property type="molecule type" value="Genomic_DNA"/>
</dbReference>
<proteinExistence type="predicted"/>
<dbReference type="NCBIfam" id="TIGR02532">
    <property type="entry name" value="IV_pilin_GFxxxE"/>
    <property type="match status" value="1"/>
</dbReference>
<feature type="transmembrane region" description="Helical" evidence="1">
    <location>
        <begin position="29"/>
        <end position="51"/>
    </location>
</feature>
<protein>
    <submittedName>
        <fullName evidence="2">Type IV pilus modification protein PilV</fullName>
    </submittedName>
</protein>
<evidence type="ECO:0000256" key="1">
    <source>
        <dbReference type="SAM" id="Phobius"/>
    </source>
</evidence>
<sequence length="163" mass="17959">MNIASHLQRQNLIGRAKPHFALALKQCGVTLIEVLITVIVLAIGLLGFAALQMTSLQSSYSSYLRMQASWLAYDLTDRMRASRSETLNGNYDDDSTGDRADWDNQVITMLGADATGSVTRNNAEVVITITWSDSRGNIKGSDGATDANDQSDDDQFFEYRTEI</sequence>
<dbReference type="AlphaFoldDB" id="A0A6N8EL56"/>
<keyword evidence="3" id="KW-1185">Reference proteome</keyword>
<gene>
    <name evidence="2" type="primary">pilV</name>
    <name evidence="2" type="ORF">GJ668_18525</name>
</gene>
<accession>A0A6N8EL56</accession>